<keyword evidence="5" id="KW-1185">Reference proteome</keyword>
<evidence type="ECO:0000256" key="2">
    <source>
        <dbReference type="SAM" id="MobiDB-lite"/>
    </source>
</evidence>
<proteinExistence type="inferred from homology"/>
<dbReference type="PANTHER" id="PTHR13683:SF826">
    <property type="entry name" value="ASPARTYL PROTEASE FAMILY PROTEIN 1"/>
    <property type="match status" value="1"/>
</dbReference>
<dbReference type="InterPro" id="IPR001461">
    <property type="entry name" value="Aspartic_peptidase_A1"/>
</dbReference>
<sequence length="397" mass="42641">IIEILGPTMNWALGLGPARPGSGPALPLLCPFLWHSTPAVIYSGYHVIVSLVHVTSILPTETLELSIYSPSNSTTSSPLPCNSTLCGPTRGCLARCGKNQTGYFLESGGGINGIFGLGMDSISVPSILANKGVTANSFSMCFAAEGSSGRIGFGDKGSPLQKTTPFNLQKSNPTYNITVTKIAVGNNVTDLRFTANFNSGTAITRLTDPAYSFITNNFNSRITEKPYHYSFDFVLHYCYALSANQDSYTTPNLTFTMKGGSQFNVTVPTIQFEEDDGSVFCLALIKSEGINVIGQNFMTGYRIVFDREEMLLGWKESDCELFSSLSFCFSSFTSYDSISSSAQPPPKRNSTRSRAAEQSPPPLAPPPSGVARLSSVTSGLMAVMLAVLFHNFIALSS</sequence>
<evidence type="ECO:0000259" key="3">
    <source>
        <dbReference type="PROSITE" id="PS51767"/>
    </source>
</evidence>
<evidence type="ECO:0000313" key="5">
    <source>
        <dbReference type="Proteomes" id="UP000030748"/>
    </source>
</evidence>
<dbReference type="GO" id="GO:0004190">
    <property type="term" value="F:aspartic-type endopeptidase activity"/>
    <property type="evidence" value="ECO:0007669"/>
    <property type="project" value="InterPro"/>
</dbReference>
<comment type="similarity">
    <text evidence="1">Belongs to the peptidase A1 family.</text>
</comment>
<feature type="region of interest" description="Disordered" evidence="2">
    <location>
        <begin position="337"/>
        <end position="369"/>
    </location>
</feature>
<dbReference type="STRING" id="4155.A0A022RAP4"/>
<feature type="compositionally biased region" description="Pro residues" evidence="2">
    <location>
        <begin position="359"/>
        <end position="368"/>
    </location>
</feature>
<dbReference type="InterPro" id="IPR021109">
    <property type="entry name" value="Peptidase_aspartic_dom_sf"/>
</dbReference>
<gene>
    <name evidence="4" type="ORF">MIMGU_mgv1a024952mg</name>
</gene>
<dbReference type="Proteomes" id="UP000030748">
    <property type="component" value="Unassembled WGS sequence"/>
</dbReference>
<dbReference type="EMBL" id="KI630574">
    <property type="protein sequence ID" value="EYU37089.1"/>
    <property type="molecule type" value="Genomic_DNA"/>
</dbReference>
<name>A0A022RAP4_ERYGU</name>
<reference evidence="4 5" key="1">
    <citation type="journal article" date="2013" name="Proc. Natl. Acad. Sci. U.S.A.">
        <title>Fine-scale variation in meiotic recombination in Mimulus inferred from population shotgun sequencing.</title>
        <authorList>
            <person name="Hellsten U."/>
            <person name="Wright K.M."/>
            <person name="Jenkins J."/>
            <person name="Shu S."/>
            <person name="Yuan Y."/>
            <person name="Wessler S.R."/>
            <person name="Schmutz J."/>
            <person name="Willis J.H."/>
            <person name="Rokhsar D.S."/>
        </authorList>
    </citation>
    <scope>NUCLEOTIDE SEQUENCE [LARGE SCALE GENOMIC DNA]</scope>
    <source>
        <strain evidence="5">cv. DUN x IM62</strain>
    </source>
</reference>
<evidence type="ECO:0000313" key="4">
    <source>
        <dbReference type="EMBL" id="EYU37089.1"/>
    </source>
</evidence>
<evidence type="ECO:0000256" key="1">
    <source>
        <dbReference type="ARBA" id="ARBA00007447"/>
    </source>
</evidence>
<protein>
    <recommendedName>
        <fullName evidence="3">Peptidase A1 domain-containing protein</fullName>
    </recommendedName>
</protein>
<dbReference type="SUPFAM" id="SSF50630">
    <property type="entry name" value="Acid proteases"/>
    <property type="match status" value="1"/>
</dbReference>
<dbReference type="AlphaFoldDB" id="A0A022RAP4"/>
<organism evidence="4 5">
    <name type="scientific">Erythranthe guttata</name>
    <name type="common">Yellow monkey flower</name>
    <name type="synonym">Mimulus guttatus</name>
    <dbReference type="NCBI Taxonomy" id="4155"/>
    <lineage>
        <taxon>Eukaryota</taxon>
        <taxon>Viridiplantae</taxon>
        <taxon>Streptophyta</taxon>
        <taxon>Embryophyta</taxon>
        <taxon>Tracheophyta</taxon>
        <taxon>Spermatophyta</taxon>
        <taxon>Magnoliopsida</taxon>
        <taxon>eudicotyledons</taxon>
        <taxon>Gunneridae</taxon>
        <taxon>Pentapetalae</taxon>
        <taxon>asterids</taxon>
        <taxon>lamiids</taxon>
        <taxon>Lamiales</taxon>
        <taxon>Phrymaceae</taxon>
        <taxon>Erythranthe</taxon>
    </lineage>
</organism>
<dbReference type="InterPro" id="IPR033121">
    <property type="entry name" value="PEPTIDASE_A1"/>
</dbReference>
<dbReference type="FunFam" id="2.40.70.10:FF:000014">
    <property type="entry name" value="Aspartyl protease family protein 1"/>
    <property type="match status" value="1"/>
</dbReference>
<dbReference type="PROSITE" id="PS51767">
    <property type="entry name" value="PEPTIDASE_A1"/>
    <property type="match status" value="1"/>
</dbReference>
<dbReference type="Pfam" id="PF14541">
    <property type="entry name" value="TAXi_C"/>
    <property type="match status" value="1"/>
</dbReference>
<feature type="non-terminal residue" evidence="4">
    <location>
        <position position="1"/>
    </location>
</feature>
<feature type="domain" description="Peptidase A1" evidence="3">
    <location>
        <begin position="1"/>
        <end position="315"/>
    </location>
</feature>
<dbReference type="GO" id="GO:0006508">
    <property type="term" value="P:proteolysis"/>
    <property type="evidence" value="ECO:0007669"/>
    <property type="project" value="InterPro"/>
</dbReference>
<accession>A0A022RAP4</accession>
<dbReference type="PANTHER" id="PTHR13683">
    <property type="entry name" value="ASPARTYL PROTEASES"/>
    <property type="match status" value="1"/>
</dbReference>
<dbReference type="InterPro" id="IPR032799">
    <property type="entry name" value="TAXi_C"/>
</dbReference>
<dbReference type="Gene3D" id="2.40.70.10">
    <property type="entry name" value="Acid Proteases"/>
    <property type="match status" value="2"/>
</dbReference>